<evidence type="ECO:0000313" key="5">
    <source>
        <dbReference type="EMBL" id="KAK2662359.1"/>
    </source>
</evidence>
<dbReference type="Pfam" id="PF02902">
    <property type="entry name" value="Peptidase_C48"/>
    <property type="match status" value="1"/>
</dbReference>
<feature type="domain" description="Ubiquitin-like protease family profile" evidence="4">
    <location>
        <begin position="1"/>
        <end position="153"/>
    </location>
</feature>
<dbReference type="Gene3D" id="3.40.395.10">
    <property type="entry name" value="Adenoviral Proteinase, Chain A"/>
    <property type="match status" value="1"/>
</dbReference>
<organism evidence="5 6">
    <name type="scientific">Dipteronia dyeriana</name>
    <dbReference type="NCBI Taxonomy" id="168575"/>
    <lineage>
        <taxon>Eukaryota</taxon>
        <taxon>Viridiplantae</taxon>
        <taxon>Streptophyta</taxon>
        <taxon>Embryophyta</taxon>
        <taxon>Tracheophyta</taxon>
        <taxon>Spermatophyta</taxon>
        <taxon>Magnoliopsida</taxon>
        <taxon>eudicotyledons</taxon>
        <taxon>Gunneridae</taxon>
        <taxon>Pentapetalae</taxon>
        <taxon>rosids</taxon>
        <taxon>malvids</taxon>
        <taxon>Sapindales</taxon>
        <taxon>Sapindaceae</taxon>
        <taxon>Hippocastanoideae</taxon>
        <taxon>Acereae</taxon>
        <taxon>Dipteronia</taxon>
    </lineage>
</organism>
<dbReference type="GO" id="GO:0008234">
    <property type="term" value="F:cysteine-type peptidase activity"/>
    <property type="evidence" value="ECO:0007669"/>
    <property type="project" value="InterPro"/>
</dbReference>
<evidence type="ECO:0000313" key="6">
    <source>
        <dbReference type="Proteomes" id="UP001280121"/>
    </source>
</evidence>
<protein>
    <recommendedName>
        <fullName evidence="4">Ubiquitin-like protease family profile domain-containing protein</fullName>
    </recommendedName>
</protein>
<keyword evidence="6" id="KW-1185">Reference proteome</keyword>
<proteinExistence type="inferred from homology"/>
<dbReference type="EMBL" id="JANJYI010000001">
    <property type="protein sequence ID" value="KAK2662359.1"/>
    <property type="molecule type" value="Genomic_DNA"/>
</dbReference>
<dbReference type="AlphaFoldDB" id="A0AAD9XML5"/>
<name>A0AAD9XML5_9ROSI</name>
<evidence type="ECO:0000256" key="1">
    <source>
        <dbReference type="ARBA" id="ARBA00005234"/>
    </source>
</evidence>
<dbReference type="GO" id="GO:0006508">
    <property type="term" value="P:proteolysis"/>
    <property type="evidence" value="ECO:0007669"/>
    <property type="project" value="UniProtKB-KW"/>
</dbReference>
<keyword evidence="2" id="KW-0645">Protease</keyword>
<accession>A0AAD9XML5</accession>
<comment type="caution">
    <text evidence="5">The sequence shown here is derived from an EMBL/GenBank/DDBJ whole genome shotgun (WGS) entry which is preliminary data.</text>
</comment>
<dbReference type="InterPro" id="IPR038765">
    <property type="entry name" value="Papain-like_cys_pep_sf"/>
</dbReference>
<evidence type="ECO:0000256" key="2">
    <source>
        <dbReference type="ARBA" id="ARBA00022670"/>
    </source>
</evidence>
<keyword evidence="3" id="KW-0378">Hydrolase</keyword>
<evidence type="ECO:0000256" key="3">
    <source>
        <dbReference type="ARBA" id="ARBA00022801"/>
    </source>
</evidence>
<dbReference type="Proteomes" id="UP001280121">
    <property type="component" value="Unassembled WGS sequence"/>
</dbReference>
<dbReference type="InterPro" id="IPR003653">
    <property type="entry name" value="Peptidase_C48_C"/>
</dbReference>
<sequence>MMPRDSHGEITTAWWNVLRSWWTEEDLTMVRGGALSGSRLWHEVDMVLIPCNIGCQHWLLLSVDLTTEKMFILDPFRQDAAVNIQKAQVAPLHWFLLSMLHQVRFHTARPATHEMFANKNKSFSVSVMFETRIPQQKKSSNYVSHTLRLIEYLLADRKDFDWSEDDMGIIREKIVIEIFYKSRPV</sequence>
<evidence type="ECO:0000259" key="4">
    <source>
        <dbReference type="PROSITE" id="PS50600"/>
    </source>
</evidence>
<dbReference type="PROSITE" id="PS50600">
    <property type="entry name" value="ULP_PROTEASE"/>
    <property type="match status" value="1"/>
</dbReference>
<dbReference type="SUPFAM" id="SSF54001">
    <property type="entry name" value="Cysteine proteinases"/>
    <property type="match status" value="1"/>
</dbReference>
<reference evidence="5" key="1">
    <citation type="journal article" date="2023" name="Plant J.">
        <title>Genome sequences and population genomics provide insights into the demographic history, inbreeding, and mutation load of two 'living fossil' tree species of Dipteronia.</title>
        <authorList>
            <person name="Feng Y."/>
            <person name="Comes H.P."/>
            <person name="Chen J."/>
            <person name="Zhu S."/>
            <person name="Lu R."/>
            <person name="Zhang X."/>
            <person name="Li P."/>
            <person name="Qiu J."/>
            <person name="Olsen K.M."/>
            <person name="Qiu Y."/>
        </authorList>
    </citation>
    <scope>NUCLEOTIDE SEQUENCE</scope>
    <source>
        <strain evidence="5">KIB01</strain>
    </source>
</reference>
<comment type="similarity">
    <text evidence="1">Belongs to the peptidase C48 family.</text>
</comment>
<gene>
    <name evidence="5" type="ORF">Ddye_000933</name>
</gene>